<proteinExistence type="predicted"/>
<dbReference type="CDD" id="cd00067">
    <property type="entry name" value="GAL4"/>
    <property type="match status" value="1"/>
</dbReference>
<evidence type="ECO:0000256" key="2">
    <source>
        <dbReference type="ARBA" id="ARBA00023015"/>
    </source>
</evidence>
<dbReference type="GO" id="GO:0005634">
    <property type="term" value="C:nucleus"/>
    <property type="evidence" value="ECO:0007669"/>
    <property type="project" value="UniProtKB-SubCell"/>
</dbReference>
<dbReference type="InterPro" id="IPR001138">
    <property type="entry name" value="Zn2Cys6_DnaBD"/>
</dbReference>
<dbReference type="EMBL" id="ML996102">
    <property type="protein sequence ID" value="KAF2739952.1"/>
    <property type="molecule type" value="Genomic_DNA"/>
</dbReference>
<dbReference type="SUPFAM" id="SSF57701">
    <property type="entry name" value="Zn2/Cys6 DNA-binding domain"/>
    <property type="match status" value="1"/>
</dbReference>
<evidence type="ECO:0000256" key="4">
    <source>
        <dbReference type="ARBA" id="ARBA00023163"/>
    </source>
</evidence>
<evidence type="ECO:0000256" key="5">
    <source>
        <dbReference type="ARBA" id="ARBA00023242"/>
    </source>
</evidence>
<evidence type="ECO:0000256" key="6">
    <source>
        <dbReference type="SAM" id="MobiDB-lite"/>
    </source>
</evidence>
<dbReference type="PROSITE" id="PS50048">
    <property type="entry name" value="ZN2_CY6_FUNGAL_2"/>
    <property type="match status" value="1"/>
</dbReference>
<keyword evidence="3" id="KW-0238">DNA-binding</keyword>
<dbReference type="Proteomes" id="UP000799444">
    <property type="component" value="Unassembled WGS sequence"/>
</dbReference>
<evidence type="ECO:0000259" key="7">
    <source>
        <dbReference type="PROSITE" id="PS50048"/>
    </source>
</evidence>
<keyword evidence="9" id="KW-1185">Reference proteome</keyword>
<dbReference type="Pfam" id="PF00172">
    <property type="entry name" value="Zn_clus"/>
    <property type="match status" value="1"/>
</dbReference>
<dbReference type="GO" id="GO:0000981">
    <property type="term" value="F:DNA-binding transcription factor activity, RNA polymerase II-specific"/>
    <property type="evidence" value="ECO:0007669"/>
    <property type="project" value="InterPro"/>
</dbReference>
<dbReference type="SMART" id="SM00066">
    <property type="entry name" value="GAL4"/>
    <property type="match status" value="1"/>
</dbReference>
<feature type="region of interest" description="Disordered" evidence="6">
    <location>
        <begin position="47"/>
        <end position="87"/>
    </location>
</feature>
<dbReference type="PANTHER" id="PTHR47540">
    <property type="entry name" value="THIAMINE REPRESSIBLE GENES REGULATORY PROTEIN THI5"/>
    <property type="match status" value="1"/>
</dbReference>
<organism evidence="8 9">
    <name type="scientific">Polyplosphaeria fusca</name>
    <dbReference type="NCBI Taxonomy" id="682080"/>
    <lineage>
        <taxon>Eukaryota</taxon>
        <taxon>Fungi</taxon>
        <taxon>Dikarya</taxon>
        <taxon>Ascomycota</taxon>
        <taxon>Pezizomycotina</taxon>
        <taxon>Dothideomycetes</taxon>
        <taxon>Pleosporomycetidae</taxon>
        <taxon>Pleosporales</taxon>
        <taxon>Tetraplosphaeriaceae</taxon>
        <taxon>Polyplosphaeria</taxon>
    </lineage>
</organism>
<protein>
    <recommendedName>
        <fullName evidence="7">Zn(2)-C6 fungal-type domain-containing protein</fullName>
    </recommendedName>
</protein>
<evidence type="ECO:0000313" key="9">
    <source>
        <dbReference type="Proteomes" id="UP000799444"/>
    </source>
</evidence>
<dbReference type="InterPro" id="IPR036864">
    <property type="entry name" value="Zn2-C6_fun-type_DNA-bd_sf"/>
</dbReference>
<sequence>MAEKNYSDKEKLHAACDECRTRKLKCSGDSPACSRCARESIQCIYSPQKQMGRPRKRRRDDVRRSIEATPELGRDSTSSSVSGVSAASRPSFGEFGMMSPPNLNDFSGFPDFPSSENLNNGLSYQHHDELPLTTTYAQGPTPAFDFDVGPNIDPSLWDAQPAGAKVDPPTSLTPSGPDQTPCTCLSILYLTLTDLQTMTSFSFPAVISPMRQAMSTASTIIHCEKCPRDTFSAIQNVLTLSSLFSAIASRFHKVLNEIEAEADRLEESGTKKTFRIGDTSPAHTHLHTNSLDCPMGFDIELDGSEWRRLAKKALKTEVLGGGSNPAPLKVLIDQFESRQTDWHFGDRNYEERARMFGADNMCKGHGDANCLRMIESVKAMLRSMVWE</sequence>
<comment type="caution">
    <text evidence="8">The sequence shown here is derived from an EMBL/GenBank/DDBJ whole genome shotgun (WGS) entry which is preliminary data.</text>
</comment>
<dbReference type="Gene3D" id="4.10.240.10">
    <property type="entry name" value="Zn(2)-C6 fungal-type DNA-binding domain"/>
    <property type="match status" value="1"/>
</dbReference>
<feature type="compositionally biased region" description="Low complexity" evidence="6">
    <location>
        <begin position="75"/>
        <end position="87"/>
    </location>
</feature>
<keyword evidence="5" id="KW-0539">Nucleus</keyword>
<dbReference type="OrthoDB" id="4356994at2759"/>
<dbReference type="PROSITE" id="PS00463">
    <property type="entry name" value="ZN2_CY6_FUNGAL_1"/>
    <property type="match status" value="1"/>
</dbReference>
<dbReference type="GO" id="GO:0043565">
    <property type="term" value="F:sequence-specific DNA binding"/>
    <property type="evidence" value="ECO:0007669"/>
    <property type="project" value="TreeGrafter"/>
</dbReference>
<keyword evidence="2" id="KW-0805">Transcription regulation</keyword>
<dbReference type="AlphaFoldDB" id="A0A9P4R6F1"/>
<dbReference type="PANTHER" id="PTHR47540:SF4">
    <property type="entry name" value="TRANSCRIPTION FACTOR RGLT"/>
    <property type="match status" value="1"/>
</dbReference>
<accession>A0A9P4R6F1</accession>
<keyword evidence="4" id="KW-0804">Transcription</keyword>
<dbReference type="GO" id="GO:0008270">
    <property type="term" value="F:zinc ion binding"/>
    <property type="evidence" value="ECO:0007669"/>
    <property type="project" value="InterPro"/>
</dbReference>
<evidence type="ECO:0000313" key="8">
    <source>
        <dbReference type="EMBL" id="KAF2739952.1"/>
    </source>
</evidence>
<gene>
    <name evidence="8" type="ORF">EJ04DRAFT_425731</name>
</gene>
<dbReference type="GO" id="GO:0045944">
    <property type="term" value="P:positive regulation of transcription by RNA polymerase II"/>
    <property type="evidence" value="ECO:0007669"/>
    <property type="project" value="TreeGrafter"/>
</dbReference>
<evidence type="ECO:0000256" key="1">
    <source>
        <dbReference type="ARBA" id="ARBA00004123"/>
    </source>
</evidence>
<evidence type="ECO:0000256" key="3">
    <source>
        <dbReference type="ARBA" id="ARBA00023125"/>
    </source>
</evidence>
<feature type="domain" description="Zn(2)-C6 fungal-type" evidence="7">
    <location>
        <begin position="15"/>
        <end position="45"/>
    </location>
</feature>
<name>A0A9P4R6F1_9PLEO</name>
<reference evidence="8" key="1">
    <citation type="journal article" date="2020" name="Stud. Mycol.">
        <title>101 Dothideomycetes genomes: a test case for predicting lifestyles and emergence of pathogens.</title>
        <authorList>
            <person name="Haridas S."/>
            <person name="Albert R."/>
            <person name="Binder M."/>
            <person name="Bloem J."/>
            <person name="Labutti K."/>
            <person name="Salamov A."/>
            <person name="Andreopoulos B."/>
            <person name="Baker S."/>
            <person name="Barry K."/>
            <person name="Bills G."/>
            <person name="Bluhm B."/>
            <person name="Cannon C."/>
            <person name="Castanera R."/>
            <person name="Culley D."/>
            <person name="Daum C."/>
            <person name="Ezra D."/>
            <person name="Gonzalez J."/>
            <person name="Henrissat B."/>
            <person name="Kuo A."/>
            <person name="Liang C."/>
            <person name="Lipzen A."/>
            <person name="Lutzoni F."/>
            <person name="Magnuson J."/>
            <person name="Mondo S."/>
            <person name="Nolan M."/>
            <person name="Ohm R."/>
            <person name="Pangilinan J."/>
            <person name="Park H.-J."/>
            <person name="Ramirez L."/>
            <person name="Alfaro M."/>
            <person name="Sun H."/>
            <person name="Tritt A."/>
            <person name="Yoshinaga Y."/>
            <person name="Zwiers L.-H."/>
            <person name="Turgeon B."/>
            <person name="Goodwin S."/>
            <person name="Spatafora J."/>
            <person name="Crous P."/>
            <person name="Grigoriev I."/>
        </authorList>
    </citation>
    <scope>NUCLEOTIDE SEQUENCE</scope>
    <source>
        <strain evidence="8">CBS 125425</strain>
    </source>
</reference>
<comment type="subcellular location">
    <subcellularLocation>
        <location evidence="1">Nucleus</location>
    </subcellularLocation>
</comment>
<dbReference type="InterPro" id="IPR051711">
    <property type="entry name" value="Stress_Response_Reg"/>
</dbReference>